<proteinExistence type="predicted"/>
<evidence type="ECO:0000313" key="3">
    <source>
        <dbReference type="EMBL" id="OXR46964.1"/>
    </source>
</evidence>
<feature type="region of interest" description="Disordered" evidence="1">
    <location>
        <begin position="133"/>
        <end position="153"/>
    </location>
</feature>
<evidence type="ECO:0000259" key="2">
    <source>
        <dbReference type="Pfam" id="PF12680"/>
    </source>
</evidence>
<gene>
    <name evidence="3" type="ORF">B7C42_00080</name>
</gene>
<dbReference type="AlphaFoldDB" id="A0A231HDI9"/>
<dbReference type="RefSeq" id="WP_189594821.1">
    <property type="nucleotide sequence ID" value="NZ_NGAF01000001.1"/>
</dbReference>
<dbReference type="SUPFAM" id="SSF54427">
    <property type="entry name" value="NTF2-like"/>
    <property type="match status" value="1"/>
</dbReference>
<protein>
    <recommendedName>
        <fullName evidence="2">SnoaL-like domain-containing protein</fullName>
    </recommendedName>
</protein>
<comment type="caution">
    <text evidence="3">The sequence shown here is derived from an EMBL/GenBank/DDBJ whole genome shotgun (WGS) entry which is preliminary data.</text>
</comment>
<name>A0A231HDI9_9NOCA</name>
<evidence type="ECO:0000313" key="4">
    <source>
        <dbReference type="Proteomes" id="UP000215506"/>
    </source>
</evidence>
<dbReference type="Proteomes" id="UP000215506">
    <property type="component" value="Unassembled WGS sequence"/>
</dbReference>
<dbReference type="Gene3D" id="3.10.450.50">
    <property type="match status" value="1"/>
</dbReference>
<dbReference type="InterPro" id="IPR032710">
    <property type="entry name" value="NTF2-like_dom_sf"/>
</dbReference>
<dbReference type="InterPro" id="IPR037401">
    <property type="entry name" value="SnoaL-like"/>
</dbReference>
<feature type="domain" description="SnoaL-like" evidence="2">
    <location>
        <begin position="10"/>
        <end position="114"/>
    </location>
</feature>
<reference evidence="3 4" key="1">
    <citation type="submission" date="2017-07" db="EMBL/GenBank/DDBJ databases">
        <title>First draft Genome Sequence of Nocardia cerradoensis isolated from human infection.</title>
        <authorList>
            <person name="Carrasco G."/>
        </authorList>
    </citation>
    <scope>NUCLEOTIDE SEQUENCE [LARGE SCALE GENOMIC DNA]</scope>
    <source>
        <strain evidence="3 4">CNM20130759</strain>
    </source>
</reference>
<keyword evidence="4" id="KW-1185">Reference proteome</keyword>
<evidence type="ECO:0000256" key="1">
    <source>
        <dbReference type="SAM" id="MobiDB-lite"/>
    </source>
</evidence>
<sequence length="153" mass="16856">MPVMDNVEIVRRFTDGLRVGDVGACLELLDDASVFSETPSLPFGGDYIGPRGFRRMLRAVSRDFSVDLKPPEIAGGDDFVAVAVHGTFTSRATGRSMPVDAVDIYRIRGDKIIRVDVYYKDPHALSELCRRHESAADEGQANSHTSNDRGELQ</sequence>
<organism evidence="3 4">
    <name type="scientific">Nocardia cerradoensis</name>
    <dbReference type="NCBI Taxonomy" id="85688"/>
    <lineage>
        <taxon>Bacteria</taxon>
        <taxon>Bacillati</taxon>
        <taxon>Actinomycetota</taxon>
        <taxon>Actinomycetes</taxon>
        <taxon>Mycobacteriales</taxon>
        <taxon>Nocardiaceae</taxon>
        <taxon>Nocardia</taxon>
    </lineage>
</organism>
<accession>A0A231HDI9</accession>
<dbReference type="Pfam" id="PF12680">
    <property type="entry name" value="SnoaL_2"/>
    <property type="match status" value="1"/>
</dbReference>
<dbReference type="EMBL" id="NGAF01000001">
    <property type="protein sequence ID" value="OXR46964.1"/>
    <property type="molecule type" value="Genomic_DNA"/>
</dbReference>